<accession>A0A9W6L574</accession>
<keyword evidence="7" id="KW-0418">Kinase</keyword>
<dbReference type="PANTHER" id="PTHR44936:SF10">
    <property type="entry name" value="SENSOR PROTEIN RSTB"/>
    <property type="match status" value="1"/>
</dbReference>
<evidence type="ECO:0000256" key="6">
    <source>
        <dbReference type="ARBA" id="ARBA00022741"/>
    </source>
</evidence>
<evidence type="ECO:0000256" key="10">
    <source>
        <dbReference type="SAM" id="Phobius"/>
    </source>
</evidence>
<evidence type="ECO:0000313" key="13">
    <source>
        <dbReference type="Proteomes" id="UP001143463"/>
    </source>
</evidence>
<keyword evidence="10" id="KW-0812">Transmembrane</keyword>
<name>A0A9W6L574_9PSEU</name>
<dbReference type="InterPro" id="IPR036890">
    <property type="entry name" value="HATPase_C_sf"/>
</dbReference>
<evidence type="ECO:0000256" key="9">
    <source>
        <dbReference type="SAM" id="Coils"/>
    </source>
</evidence>
<dbReference type="SUPFAM" id="SSF55874">
    <property type="entry name" value="ATPase domain of HSP90 chaperone/DNA topoisomerase II/histidine kinase"/>
    <property type="match status" value="1"/>
</dbReference>
<dbReference type="InterPro" id="IPR005467">
    <property type="entry name" value="His_kinase_dom"/>
</dbReference>
<dbReference type="SMART" id="SM00387">
    <property type="entry name" value="HATPase_c"/>
    <property type="match status" value="1"/>
</dbReference>
<dbReference type="EMBL" id="BSFQ01000008">
    <property type="protein sequence ID" value="GLL11274.1"/>
    <property type="molecule type" value="Genomic_DNA"/>
</dbReference>
<reference evidence="12" key="2">
    <citation type="submission" date="2023-01" db="EMBL/GenBank/DDBJ databases">
        <authorList>
            <person name="Sun Q."/>
            <person name="Evtushenko L."/>
        </authorList>
    </citation>
    <scope>NUCLEOTIDE SEQUENCE</scope>
    <source>
        <strain evidence="12">VKM Ac-1069</strain>
    </source>
</reference>
<keyword evidence="5" id="KW-0808">Transferase</keyword>
<feature type="transmembrane region" description="Helical" evidence="10">
    <location>
        <begin position="105"/>
        <end position="132"/>
    </location>
</feature>
<comment type="caution">
    <text evidence="12">The sequence shown here is derived from an EMBL/GenBank/DDBJ whole genome shotgun (WGS) entry which is preliminary data.</text>
</comment>
<dbReference type="InterPro" id="IPR036097">
    <property type="entry name" value="HisK_dim/P_sf"/>
</dbReference>
<protein>
    <recommendedName>
        <fullName evidence="3">histidine kinase</fullName>
        <ecNumber evidence="3">2.7.13.3</ecNumber>
    </recommendedName>
</protein>
<feature type="transmembrane region" description="Helical" evidence="10">
    <location>
        <begin position="172"/>
        <end position="191"/>
    </location>
</feature>
<comment type="catalytic activity">
    <reaction evidence="1">
        <text>ATP + protein L-histidine = ADP + protein N-phospho-L-histidine.</text>
        <dbReference type="EC" id="2.7.13.3"/>
    </reaction>
</comment>
<dbReference type="PROSITE" id="PS50109">
    <property type="entry name" value="HIS_KIN"/>
    <property type="match status" value="1"/>
</dbReference>
<dbReference type="CDD" id="cd00082">
    <property type="entry name" value="HisKA"/>
    <property type="match status" value="1"/>
</dbReference>
<dbReference type="EC" id="2.7.13.3" evidence="3"/>
<dbReference type="Proteomes" id="UP001143463">
    <property type="component" value="Unassembled WGS sequence"/>
</dbReference>
<dbReference type="RefSeq" id="WP_231498215.1">
    <property type="nucleotide sequence ID" value="NZ_BAAAUZ010000042.1"/>
</dbReference>
<dbReference type="GO" id="GO:0000155">
    <property type="term" value="F:phosphorelay sensor kinase activity"/>
    <property type="evidence" value="ECO:0007669"/>
    <property type="project" value="InterPro"/>
</dbReference>
<organism evidence="12 13">
    <name type="scientific">Pseudonocardia halophobica</name>
    <dbReference type="NCBI Taxonomy" id="29401"/>
    <lineage>
        <taxon>Bacteria</taxon>
        <taxon>Bacillati</taxon>
        <taxon>Actinomycetota</taxon>
        <taxon>Actinomycetes</taxon>
        <taxon>Pseudonocardiales</taxon>
        <taxon>Pseudonocardiaceae</taxon>
        <taxon>Pseudonocardia</taxon>
    </lineage>
</organism>
<feature type="transmembrane region" description="Helical" evidence="10">
    <location>
        <begin position="38"/>
        <end position="57"/>
    </location>
</feature>
<comment type="subcellular location">
    <subcellularLocation>
        <location evidence="2">Cell membrane</location>
        <topology evidence="2">Multi-pass membrane protein</topology>
    </subcellularLocation>
</comment>
<dbReference type="SUPFAM" id="SSF47384">
    <property type="entry name" value="Homodimeric domain of signal transducing histidine kinase"/>
    <property type="match status" value="1"/>
</dbReference>
<evidence type="ECO:0000256" key="4">
    <source>
        <dbReference type="ARBA" id="ARBA00022475"/>
    </source>
</evidence>
<dbReference type="Gene3D" id="1.10.287.130">
    <property type="match status" value="1"/>
</dbReference>
<dbReference type="PANTHER" id="PTHR44936">
    <property type="entry name" value="SENSOR PROTEIN CREC"/>
    <property type="match status" value="1"/>
</dbReference>
<evidence type="ECO:0000256" key="5">
    <source>
        <dbReference type="ARBA" id="ARBA00022679"/>
    </source>
</evidence>
<keyword evidence="8" id="KW-0067">ATP-binding</keyword>
<keyword evidence="6" id="KW-0547">Nucleotide-binding</keyword>
<evidence type="ECO:0000313" key="12">
    <source>
        <dbReference type="EMBL" id="GLL11274.1"/>
    </source>
</evidence>
<dbReference type="Pfam" id="PF02518">
    <property type="entry name" value="HATPase_c"/>
    <property type="match status" value="1"/>
</dbReference>
<keyword evidence="4" id="KW-1003">Cell membrane</keyword>
<evidence type="ECO:0000259" key="11">
    <source>
        <dbReference type="PROSITE" id="PS50109"/>
    </source>
</evidence>
<dbReference type="AlphaFoldDB" id="A0A9W6L574"/>
<dbReference type="Gene3D" id="3.30.565.10">
    <property type="entry name" value="Histidine kinase-like ATPase, C-terminal domain"/>
    <property type="match status" value="1"/>
</dbReference>
<gene>
    <name evidence="12" type="ORF">GCM10017577_24150</name>
</gene>
<feature type="domain" description="Histidine kinase" evidence="11">
    <location>
        <begin position="238"/>
        <end position="447"/>
    </location>
</feature>
<evidence type="ECO:0000256" key="1">
    <source>
        <dbReference type="ARBA" id="ARBA00000085"/>
    </source>
</evidence>
<keyword evidence="10" id="KW-1133">Transmembrane helix</keyword>
<dbReference type="InterPro" id="IPR003594">
    <property type="entry name" value="HATPase_dom"/>
</dbReference>
<dbReference type="GO" id="GO:0005524">
    <property type="term" value="F:ATP binding"/>
    <property type="evidence" value="ECO:0007669"/>
    <property type="project" value="UniProtKB-KW"/>
</dbReference>
<dbReference type="GO" id="GO:0005886">
    <property type="term" value="C:plasma membrane"/>
    <property type="evidence" value="ECO:0007669"/>
    <property type="project" value="UniProtKB-SubCell"/>
</dbReference>
<evidence type="ECO:0000256" key="7">
    <source>
        <dbReference type="ARBA" id="ARBA00022777"/>
    </source>
</evidence>
<keyword evidence="13" id="KW-1185">Reference proteome</keyword>
<evidence type="ECO:0000256" key="2">
    <source>
        <dbReference type="ARBA" id="ARBA00004651"/>
    </source>
</evidence>
<dbReference type="InterPro" id="IPR050980">
    <property type="entry name" value="2C_sensor_his_kinase"/>
</dbReference>
<keyword evidence="9" id="KW-0175">Coiled coil</keyword>
<feature type="transmembrane region" description="Helical" evidence="10">
    <location>
        <begin position="139"/>
        <end position="160"/>
    </location>
</feature>
<evidence type="ECO:0000256" key="3">
    <source>
        <dbReference type="ARBA" id="ARBA00012438"/>
    </source>
</evidence>
<reference evidence="12" key="1">
    <citation type="journal article" date="2014" name="Int. J. Syst. Evol. Microbiol.">
        <title>Complete genome sequence of Corynebacterium casei LMG S-19264T (=DSM 44701T), isolated from a smear-ripened cheese.</title>
        <authorList>
            <consortium name="US DOE Joint Genome Institute (JGI-PGF)"/>
            <person name="Walter F."/>
            <person name="Albersmeier A."/>
            <person name="Kalinowski J."/>
            <person name="Ruckert C."/>
        </authorList>
    </citation>
    <scope>NUCLEOTIDE SEQUENCE</scope>
    <source>
        <strain evidence="12">VKM Ac-1069</strain>
    </source>
</reference>
<evidence type="ECO:0000256" key="8">
    <source>
        <dbReference type="ARBA" id="ARBA00022840"/>
    </source>
</evidence>
<sequence>MTSPTNGRVDPLAEAMTDPGALRWDPWTRRSDSAEERAAVVIRAIVVVAVGLALAVGPELARGRPLVVWGIVIGTALYAAALVVTEWAEWQLPVRPAVITVVDGVLVLVACGLTGGADSIFVAVLPLIAIAMSLRSGPVLGRLGALGVGIGFTVACLLGSDPEVTVAERLLTGAWWSGFLVAAAVLVGVLVRMLERQLQEAADSRARAAAEHEKLLSERELRARLVAAQQARLDGVRVVLHEFRTPVASLTALTTDLAKGALSPEASRTATRLLAEHAVHLQDMLEGLADLAVRDGSPLGRVTDRRVVLAELAEAVLDAAAVAPGRRRITVAPPGASVRCDPQRLRRVLTNLVENAARHSGEEPVELDLGHADGTLVAEVRDRGPGLPPGQEGLVTAKGVALGERRGTAGLGLWIVEALVGAMNGELTLLPREGGGLVARLTLPLAPA</sequence>
<proteinExistence type="predicted"/>
<dbReference type="InterPro" id="IPR003661">
    <property type="entry name" value="HisK_dim/P_dom"/>
</dbReference>
<feature type="transmembrane region" description="Helical" evidence="10">
    <location>
        <begin position="66"/>
        <end position="85"/>
    </location>
</feature>
<keyword evidence="10" id="KW-0472">Membrane</keyword>
<feature type="coiled-coil region" evidence="9">
    <location>
        <begin position="191"/>
        <end position="218"/>
    </location>
</feature>